<dbReference type="KEGG" id="chig:CH63R_02336"/>
<protein>
    <submittedName>
        <fullName evidence="2">Uncharacterized protein</fullName>
    </submittedName>
</protein>
<evidence type="ECO:0000313" key="3">
    <source>
        <dbReference type="Proteomes" id="UP000092177"/>
    </source>
</evidence>
<dbReference type="VEuPathDB" id="FungiDB:CH63R_02336"/>
<accession>A0A1B7YNI8</accession>
<reference evidence="3" key="1">
    <citation type="journal article" date="2017" name="BMC Genomics">
        <title>Gapless genome assembly of Colletotrichum higginsianum reveals chromosome structure and association of transposable elements with secondary metabolite gene clusters.</title>
        <authorList>
            <person name="Dallery J.-F."/>
            <person name="Lapalu N."/>
            <person name="Zampounis A."/>
            <person name="Pigne S."/>
            <person name="Luyten I."/>
            <person name="Amselem J."/>
            <person name="Wittenberg A.H.J."/>
            <person name="Zhou S."/>
            <person name="de Queiroz M.V."/>
            <person name="Robin G.P."/>
            <person name="Auger A."/>
            <person name="Hainaut M."/>
            <person name="Henrissat B."/>
            <person name="Kim K.-T."/>
            <person name="Lee Y.-H."/>
            <person name="Lespinet O."/>
            <person name="Schwartz D.C."/>
            <person name="Thon M.R."/>
            <person name="O'Connell R.J."/>
        </authorList>
    </citation>
    <scope>NUCLEOTIDE SEQUENCE [LARGE SCALE GENOMIC DNA]</scope>
    <source>
        <strain evidence="3">IMI 349063</strain>
    </source>
</reference>
<dbReference type="EMBL" id="LTAN01000002">
    <property type="protein sequence ID" value="OBR13610.1"/>
    <property type="molecule type" value="Genomic_DNA"/>
</dbReference>
<dbReference type="RefSeq" id="XP_018162127.1">
    <property type="nucleotide sequence ID" value="XM_018297311.1"/>
</dbReference>
<gene>
    <name evidence="2" type="ORF">CH63R_02336</name>
</gene>
<sequence length="67" mass="7740">MFVDQQKKQRREQRMEKAPVGLAPYGRATEGQEPRVRIIGQRFQDQNRMFIDNIIAASSLGYRGLST</sequence>
<name>A0A1B7YNI8_COLHI</name>
<evidence type="ECO:0000256" key="1">
    <source>
        <dbReference type="SAM" id="MobiDB-lite"/>
    </source>
</evidence>
<feature type="region of interest" description="Disordered" evidence="1">
    <location>
        <begin position="1"/>
        <end position="27"/>
    </location>
</feature>
<comment type="caution">
    <text evidence="2">The sequence shown here is derived from an EMBL/GenBank/DDBJ whole genome shotgun (WGS) entry which is preliminary data.</text>
</comment>
<dbReference type="GeneID" id="28861418"/>
<proteinExistence type="predicted"/>
<keyword evidence="3" id="KW-1185">Reference proteome</keyword>
<organism evidence="2 3">
    <name type="scientific">Colletotrichum higginsianum (strain IMI 349063)</name>
    <name type="common">Crucifer anthracnose fungus</name>
    <dbReference type="NCBI Taxonomy" id="759273"/>
    <lineage>
        <taxon>Eukaryota</taxon>
        <taxon>Fungi</taxon>
        <taxon>Dikarya</taxon>
        <taxon>Ascomycota</taxon>
        <taxon>Pezizomycotina</taxon>
        <taxon>Sordariomycetes</taxon>
        <taxon>Hypocreomycetidae</taxon>
        <taxon>Glomerellales</taxon>
        <taxon>Glomerellaceae</taxon>
        <taxon>Colletotrichum</taxon>
        <taxon>Colletotrichum destructivum species complex</taxon>
    </lineage>
</organism>
<dbReference type="Proteomes" id="UP000092177">
    <property type="component" value="Chromosome 2"/>
</dbReference>
<dbReference type="AlphaFoldDB" id="A0A1B7YNI8"/>
<evidence type="ECO:0000313" key="2">
    <source>
        <dbReference type="EMBL" id="OBR13610.1"/>
    </source>
</evidence>